<evidence type="ECO:0000259" key="4">
    <source>
        <dbReference type="PROSITE" id="PS50943"/>
    </source>
</evidence>
<evidence type="ECO:0000256" key="2">
    <source>
        <dbReference type="ARBA" id="ARBA00023125"/>
    </source>
</evidence>
<dbReference type="GO" id="GO:0003700">
    <property type="term" value="F:DNA-binding transcription factor activity"/>
    <property type="evidence" value="ECO:0007669"/>
    <property type="project" value="TreeGrafter"/>
</dbReference>
<dbReference type="InterPro" id="IPR050807">
    <property type="entry name" value="TransReg_Diox_bact_type"/>
</dbReference>
<sequence length="110" mass="11943">MAQDSYSCWQTLPITGYDAHMQSSQDQVRVGATIRALRERSGVSRRDLARQIGISASHLANIERGLRACTRPNAHKVAEALNVDPIAIMAESGESDAAPDRLAGFAKPLR</sequence>
<protein>
    <submittedName>
        <fullName evidence="5">Helix-turn-helix transcriptional regulator</fullName>
    </submittedName>
</protein>
<dbReference type="CDD" id="cd00093">
    <property type="entry name" value="HTH_XRE"/>
    <property type="match status" value="1"/>
</dbReference>
<dbReference type="EMBL" id="VXLC01000021">
    <property type="protein sequence ID" value="KAA8884242.1"/>
    <property type="molecule type" value="Genomic_DNA"/>
</dbReference>
<comment type="caution">
    <text evidence="5">The sequence shown here is derived from an EMBL/GenBank/DDBJ whole genome shotgun (WGS) entry which is preliminary data.</text>
</comment>
<keyword evidence="3" id="KW-0804">Transcription</keyword>
<keyword evidence="1" id="KW-0805">Transcription regulation</keyword>
<feature type="domain" description="HTH cro/C1-type" evidence="4">
    <location>
        <begin position="34"/>
        <end position="88"/>
    </location>
</feature>
<dbReference type="PROSITE" id="PS50943">
    <property type="entry name" value="HTH_CROC1"/>
    <property type="match status" value="1"/>
</dbReference>
<dbReference type="Proteomes" id="UP000323876">
    <property type="component" value="Unassembled WGS sequence"/>
</dbReference>
<dbReference type="AlphaFoldDB" id="A0A5N0E481"/>
<reference evidence="5 6" key="1">
    <citation type="submission" date="2019-09" db="EMBL/GenBank/DDBJ databases">
        <authorList>
            <person name="Wang X."/>
        </authorList>
    </citation>
    <scope>NUCLEOTIDE SEQUENCE [LARGE SCALE GENOMIC DNA]</scope>
    <source>
        <strain evidence="5 6">CICC 11023</strain>
    </source>
</reference>
<dbReference type="GO" id="GO:0003677">
    <property type="term" value="F:DNA binding"/>
    <property type="evidence" value="ECO:0007669"/>
    <property type="project" value="UniProtKB-KW"/>
</dbReference>
<dbReference type="InterPro" id="IPR010982">
    <property type="entry name" value="Lambda_DNA-bd_dom_sf"/>
</dbReference>
<dbReference type="PANTHER" id="PTHR46797:SF23">
    <property type="entry name" value="HTH-TYPE TRANSCRIPTIONAL REGULATOR SUTR"/>
    <property type="match status" value="1"/>
</dbReference>
<evidence type="ECO:0000313" key="5">
    <source>
        <dbReference type="EMBL" id="KAA8884242.1"/>
    </source>
</evidence>
<dbReference type="Gene3D" id="1.10.260.40">
    <property type="entry name" value="lambda repressor-like DNA-binding domains"/>
    <property type="match status" value="1"/>
</dbReference>
<gene>
    <name evidence="5" type="ORF">F3087_34015</name>
</gene>
<dbReference type="OrthoDB" id="4566956at2"/>
<evidence type="ECO:0000313" key="6">
    <source>
        <dbReference type="Proteomes" id="UP000323876"/>
    </source>
</evidence>
<dbReference type="InterPro" id="IPR001387">
    <property type="entry name" value="Cro/C1-type_HTH"/>
</dbReference>
<evidence type="ECO:0000256" key="1">
    <source>
        <dbReference type="ARBA" id="ARBA00023015"/>
    </source>
</evidence>
<accession>A0A5N0E481</accession>
<dbReference type="PANTHER" id="PTHR46797">
    <property type="entry name" value="HTH-TYPE TRANSCRIPTIONAL REGULATOR"/>
    <property type="match status" value="1"/>
</dbReference>
<dbReference type="GO" id="GO:0005829">
    <property type="term" value="C:cytosol"/>
    <property type="evidence" value="ECO:0007669"/>
    <property type="project" value="TreeGrafter"/>
</dbReference>
<dbReference type="SMART" id="SM00530">
    <property type="entry name" value="HTH_XRE"/>
    <property type="match status" value="1"/>
</dbReference>
<dbReference type="SUPFAM" id="SSF47413">
    <property type="entry name" value="lambda repressor-like DNA-binding domains"/>
    <property type="match status" value="1"/>
</dbReference>
<keyword evidence="2" id="KW-0238">DNA-binding</keyword>
<organism evidence="5 6">
    <name type="scientific">Nocardia colli</name>
    <dbReference type="NCBI Taxonomy" id="2545717"/>
    <lineage>
        <taxon>Bacteria</taxon>
        <taxon>Bacillati</taxon>
        <taxon>Actinomycetota</taxon>
        <taxon>Actinomycetes</taxon>
        <taxon>Mycobacteriales</taxon>
        <taxon>Nocardiaceae</taxon>
        <taxon>Nocardia</taxon>
    </lineage>
</organism>
<keyword evidence="6" id="KW-1185">Reference proteome</keyword>
<proteinExistence type="predicted"/>
<dbReference type="Pfam" id="PF13560">
    <property type="entry name" value="HTH_31"/>
    <property type="match status" value="1"/>
</dbReference>
<evidence type="ECO:0000256" key="3">
    <source>
        <dbReference type="ARBA" id="ARBA00023163"/>
    </source>
</evidence>
<name>A0A5N0E481_9NOCA</name>